<dbReference type="AlphaFoldDB" id="A0A099P0Q8"/>
<evidence type="ECO:0000256" key="2">
    <source>
        <dbReference type="ARBA" id="ARBA00011023"/>
    </source>
</evidence>
<feature type="domain" description="Conserved Oligomeric Golgi complex subunit 6 C-terminal" evidence="12">
    <location>
        <begin position="307"/>
        <end position="805"/>
    </location>
</feature>
<dbReference type="InterPro" id="IPR048368">
    <property type="entry name" value="COG6_N"/>
</dbReference>
<accession>A0A099P0Q8</accession>
<evidence type="ECO:0000256" key="5">
    <source>
        <dbReference type="ARBA" id="ARBA00022927"/>
    </source>
</evidence>
<feature type="domain" description="Conserved oligomeric complex COG6 N-terminal" evidence="11">
    <location>
        <begin position="165"/>
        <end position="270"/>
    </location>
</feature>
<dbReference type="PANTHER" id="PTHR21506">
    <property type="entry name" value="COMPONENT OF OLIGOMERIC GOLGI COMPLEX 6"/>
    <property type="match status" value="1"/>
</dbReference>
<evidence type="ECO:0000259" key="11">
    <source>
        <dbReference type="Pfam" id="PF06419"/>
    </source>
</evidence>
<evidence type="ECO:0000256" key="6">
    <source>
        <dbReference type="ARBA" id="ARBA00023034"/>
    </source>
</evidence>
<evidence type="ECO:0000256" key="3">
    <source>
        <dbReference type="ARBA" id="ARBA00020973"/>
    </source>
</evidence>
<proteinExistence type="inferred from homology"/>
<dbReference type="GO" id="GO:0015031">
    <property type="term" value="P:protein transport"/>
    <property type="evidence" value="ECO:0007669"/>
    <property type="project" value="UniProtKB-KW"/>
</dbReference>
<evidence type="ECO:0000256" key="8">
    <source>
        <dbReference type="ARBA" id="ARBA00031348"/>
    </source>
</evidence>
<evidence type="ECO:0000313" key="14">
    <source>
        <dbReference type="Proteomes" id="UP000029867"/>
    </source>
</evidence>
<evidence type="ECO:0000256" key="7">
    <source>
        <dbReference type="ARBA" id="ARBA00023136"/>
    </source>
</evidence>
<sequence>MDFAYEVDTYDNSTLQGTNNEYVTGKTNILSSISTTDFTKKLQSLSILDIGRTPKNKKQGTDTNTSKSLERARTSIELLNTLGLDHIPLYNNEAKEWDDYNQFFIESNLDGKDLISKLNRLLEGTDGSDLSTRTSLELLQKRVDYEISLKDSSANEMKSLTSADQESSLARRNLRGLIESDLVQQYAQQLRPFTKVVKSIESFKPTVEAIINDYNGILDSLVGAINDTDSLKSKICGYEKEKELVDMKKNLLLAFKNTYTISQYEEYLIRFGDLNDPIAGTEFFEVIGRVTKIISDCDVLLGMENETIGLTIMKKMNEYLSSINEKVQSYIQNNIEDVYTGKYQYETKKINVKVFQKCLVYMYHHDRDNFDSTLSGMVEHRSRSISTEFINQLKGYNSEINTSSIQKSKSNLFMSSYDTAKFISDTLAYIHGLLVNEIENARSFFTFDNESDENVISKDELDAMINDIVMKIVAGLNNPLKGAIESILRQEVRLSSLVSSYELIELYSNMFMKLLYHDNEDIRKEGLLYTMKYLESETQDRIFSLIELKFKNLQVETINENLNTSDSDYIPDWMVDWCAVIDELFNDYTSGKNLDDNEKYILGLDDTKWDSLLELLIMKPVELVRKFQKDSKVDKKESLIWGLNCLDYFYDKVDINPFLSSKAPALRSEIEDDTERLTELEFNGLLESSGLYDIFNLVNMIFRIDDEYFDVAYYQPILENRLFNIDTFISANAKLEHFLSTYINQNELNGLISPTIFNKVFLDSATKYIDFYKKLCLIIKEYLRDENGNEVNVFQWNEMTIATLLGVEDHYQGKE</sequence>
<dbReference type="HOGENOM" id="CLU_017837_0_0_1"/>
<dbReference type="InterPro" id="IPR010490">
    <property type="entry name" value="COG6"/>
</dbReference>
<dbReference type="GO" id="GO:0017119">
    <property type="term" value="C:Golgi transport complex"/>
    <property type="evidence" value="ECO:0007669"/>
    <property type="project" value="UniProtKB-UniRule"/>
</dbReference>
<evidence type="ECO:0000259" key="12">
    <source>
        <dbReference type="Pfam" id="PF20653"/>
    </source>
</evidence>
<dbReference type="SMART" id="SM01087">
    <property type="entry name" value="COG6"/>
    <property type="match status" value="1"/>
</dbReference>
<dbReference type="InterPro" id="IPR048369">
    <property type="entry name" value="COG6_C"/>
</dbReference>
<dbReference type="GO" id="GO:0006891">
    <property type="term" value="P:intra-Golgi vesicle-mediated transport"/>
    <property type="evidence" value="ECO:0007669"/>
    <property type="project" value="UniProtKB-UniRule"/>
</dbReference>
<evidence type="ECO:0000313" key="13">
    <source>
        <dbReference type="EMBL" id="KGK38435.1"/>
    </source>
</evidence>
<keyword evidence="6 10" id="KW-0333">Golgi apparatus</keyword>
<dbReference type="eggNOG" id="KOG3758">
    <property type="taxonomic scope" value="Eukaryota"/>
</dbReference>
<dbReference type="VEuPathDB" id="FungiDB:C5L36_0D03090"/>
<comment type="caution">
    <text evidence="13">The sequence shown here is derived from an EMBL/GenBank/DDBJ whole genome shotgun (WGS) entry which is preliminary data.</text>
</comment>
<name>A0A099P0Q8_PICKU</name>
<keyword evidence="5 10" id="KW-0653">Protein transport</keyword>
<keyword evidence="7 10" id="KW-0472">Membrane</keyword>
<comment type="similarity">
    <text evidence="2 10">Belongs to the COG6 family.</text>
</comment>
<gene>
    <name evidence="13" type="ORF">JL09_g2448</name>
</gene>
<comment type="function">
    <text evidence="10">Acts as component of the peripheral membrane COG complex that is involved in intra-Golgi protein trafficking. COG is located at the cis-Golgi, and regulates tethering of retrograde intra-Golgi vesicles and possibly a number of other membrane trafficking events.</text>
</comment>
<protein>
    <recommendedName>
        <fullName evidence="3 10">Conserved oligomeric Golgi complex subunit 6</fullName>
        <shortName evidence="10">COG complex subunit 6</shortName>
    </recommendedName>
    <alternativeName>
        <fullName evidence="8 10">Component of oligomeric Golgi complex 6</fullName>
    </alternativeName>
</protein>
<comment type="subunit">
    <text evidence="10">Component of the conserved oligomeric Golgi complex.</text>
</comment>
<keyword evidence="4 10" id="KW-0813">Transport</keyword>
<dbReference type="PANTHER" id="PTHR21506:SF0">
    <property type="entry name" value="CONSERVED OLIGOMERIC GOLGI COMPLEX SUBUNIT 6"/>
    <property type="match status" value="1"/>
</dbReference>
<dbReference type="EMBL" id="JQFK01000020">
    <property type="protein sequence ID" value="KGK38435.1"/>
    <property type="molecule type" value="Genomic_DNA"/>
</dbReference>
<evidence type="ECO:0000256" key="9">
    <source>
        <dbReference type="ARBA" id="ARBA00043873"/>
    </source>
</evidence>
<evidence type="ECO:0000256" key="10">
    <source>
        <dbReference type="RuleBase" id="RU365075"/>
    </source>
</evidence>
<organism evidence="13 14">
    <name type="scientific">Pichia kudriavzevii</name>
    <name type="common">Yeast</name>
    <name type="synonym">Issatchenkia orientalis</name>
    <dbReference type="NCBI Taxonomy" id="4909"/>
    <lineage>
        <taxon>Eukaryota</taxon>
        <taxon>Fungi</taxon>
        <taxon>Dikarya</taxon>
        <taxon>Ascomycota</taxon>
        <taxon>Saccharomycotina</taxon>
        <taxon>Pichiomycetes</taxon>
        <taxon>Pichiales</taxon>
        <taxon>Pichiaceae</taxon>
        <taxon>Pichia</taxon>
    </lineage>
</organism>
<dbReference type="Pfam" id="PF20653">
    <property type="entry name" value="COG6_C"/>
    <property type="match status" value="1"/>
</dbReference>
<dbReference type="Proteomes" id="UP000029867">
    <property type="component" value="Unassembled WGS sequence"/>
</dbReference>
<evidence type="ECO:0000256" key="4">
    <source>
        <dbReference type="ARBA" id="ARBA00022448"/>
    </source>
</evidence>
<comment type="function">
    <text evidence="9">Acts as a component of the peripheral membrane COG complex that is involved in intra-Golgi protein trafficking. COG is located at the cis-Golgi, and regulates tethering of retrograde intra-Golgi vesicles and possibly a number of other membrane trafficking events.</text>
</comment>
<dbReference type="GO" id="GO:0000139">
    <property type="term" value="C:Golgi membrane"/>
    <property type="evidence" value="ECO:0007669"/>
    <property type="project" value="UniProtKB-SubCell"/>
</dbReference>
<dbReference type="Pfam" id="PF06419">
    <property type="entry name" value="COG6_N"/>
    <property type="match status" value="1"/>
</dbReference>
<comment type="subcellular location">
    <subcellularLocation>
        <location evidence="1 10">Golgi apparatus membrane</location>
        <topology evidence="1 10">Peripheral membrane protein</topology>
    </subcellularLocation>
</comment>
<evidence type="ECO:0000256" key="1">
    <source>
        <dbReference type="ARBA" id="ARBA00004395"/>
    </source>
</evidence>
<reference evidence="14" key="1">
    <citation type="journal article" date="2014" name="Microb. Cell Fact.">
        <title>Exploiting Issatchenkia orientalis SD108 for succinic acid production.</title>
        <authorList>
            <person name="Xiao H."/>
            <person name="Shao Z."/>
            <person name="Jiang Y."/>
            <person name="Dole S."/>
            <person name="Zhao H."/>
        </authorList>
    </citation>
    <scope>NUCLEOTIDE SEQUENCE [LARGE SCALE GENOMIC DNA]</scope>
    <source>
        <strain evidence="14">SD108</strain>
    </source>
</reference>